<dbReference type="PATRIC" id="fig|251707.3.peg.5142"/>
<evidence type="ECO:0000313" key="1">
    <source>
        <dbReference type="EMBL" id="KPY32574.1"/>
    </source>
</evidence>
<protein>
    <submittedName>
        <fullName evidence="1">Uncharacterized protein</fullName>
    </submittedName>
</protein>
<proteinExistence type="predicted"/>
<dbReference type="RefSeq" id="WP_057410450.1">
    <property type="nucleotide sequence ID" value="NZ_LJRC01000230.1"/>
</dbReference>
<gene>
    <name evidence="1" type="ORF">ALO52_200166</name>
</gene>
<dbReference type="AlphaFoldDB" id="A0A0P9XKD4"/>
<reference evidence="1 2" key="1">
    <citation type="submission" date="2015-09" db="EMBL/GenBank/DDBJ databases">
        <title>Genome announcement of multiple Pseudomonas syringae strains.</title>
        <authorList>
            <person name="Thakur S."/>
            <person name="Wang P.W."/>
            <person name="Gong Y."/>
            <person name="Weir B.S."/>
            <person name="Guttman D.S."/>
        </authorList>
    </citation>
    <scope>NUCLEOTIDE SEQUENCE [LARGE SCALE GENOMIC DNA]</scope>
    <source>
        <strain evidence="1 2">ICMP3956</strain>
    </source>
</reference>
<sequence length="239" mass="27598">MTVCLVQQDSLSDQSLRPDTHRTYINPMTDFQQLAARQSLLSRAALAQQQAMLLGPAGQFAGLSRQVREQARQAPVFQDLERLHDRKRKSLAEQAVMFALGEFCRRPPSDNPFYRKPREYLCCVVFDDTGLYTLVERYAAAEALKQGDSEYFAKLIATTRNTVERRIVFHGLLEHFDRLLPIEKSIYPLDYRSAQQAHLDHEELLYGKLELEQPISVILETREPQWLLDHLPELQRAVS</sequence>
<dbReference type="EMBL" id="LJRC01000230">
    <property type="protein sequence ID" value="KPY32574.1"/>
    <property type="molecule type" value="Genomic_DNA"/>
</dbReference>
<organism evidence="1 2">
    <name type="scientific">Pseudomonas syringae pv. primulae</name>
    <dbReference type="NCBI Taxonomy" id="251707"/>
    <lineage>
        <taxon>Bacteria</taxon>
        <taxon>Pseudomonadati</taxon>
        <taxon>Pseudomonadota</taxon>
        <taxon>Gammaproteobacteria</taxon>
        <taxon>Pseudomonadales</taxon>
        <taxon>Pseudomonadaceae</taxon>
        <taxon>Pseudomonas</taxon>
    </lineage>
</organism>
<accession>A0A0P9XKD4</accession>
<evidence type="ECO:0000313" key="2">
    <source>
        <dbReference type="Proteomes" id="UP000050562"/>
    </source>
</evidence>
<dbReference type="Proteomes" id="UP000050562">
    <property type="component" value="Unassembled WGS sequence"/>
</dbReference>
<comment type="caution">
    <text evidence="1">The sequence shown here is derived from an EMBL/GenBank/DDBJ whole genome shotgun (WGS) entry which is preliminary data.</text>
</comment>
<name>A0A0P9XKD4_9PSED</name>